<evidence type="ECO:0000313" key="2">
    <source>
        <dbReference type="Proteomes" id="UP000614261"/>
    </source>
</evidence>
<reference evidence="2" key="1">
    <citation type="journal article" date="2019" name="Int. J. Syst. Evol. Microbiol.">
        <title>The Global Catalogue of Microorganisms (GCM) 10K type strain sequencing project: providing services to taxonomists for standard genome sequencing and annotation.</title>
        <authorList>
            <consortium name="The Broad Institute Genomics Platform"/>
            <consortium name="The Broad Institute Genome Sequencing Center for Infectious Disease"/>
            <person name="Wu L."/>
            <person name="Ma J."/>
        </authorList>
    </citation>
    <scope>NUCLEOTIDE SEQUENCE [LARGE SCALE GENOMIC DNA]</scope>
    <source>
        <strain evidence="2">CGMCC 1.12851</strain>
    </source>
</reference>
<accession>A0ABQ1JG21</accession>
<evidence type="ECO:0000313" key="1">
    <source>
        <dbReference type="EMBL" id="GGB65158.1"/>
    </source>
</evidence>
<dbReference type="Proteomes" id="UP000614261">
    <property type="component" value="Unassembled WGS sequence"/>
</dbReference>
<sequence length="93" mass="9957">MLAIITALFFAGATVFAVLTISKSFAGSAERIDALFAQYRALGDDRIVTGRMHPVVRFTPAPAPNYMPRNIVVLPVRAAPSGQITPADWRAAA</sequence>
<evidence type="ECO:0008006" key="3">
    <source>
        <dbReference type="Google" id="ProtNLM"/>
    </source>
</evidence>
<name>A0ABQ1JG21_9SPHN</name>
<gene>
    <name evidence="1" type="ORF">GCM10010833_20440</name>
</gene>
<proteinExistence type="predicted"/>
<organism evidence="1 2">
    <name type="scientific">Blastomonas aquatica</name>
    <dbReference type="NCBI Taxonomy" id="1510276"/>
    <lineage>
        <taxon>Bacteria</taxon>
        <taxon>Pseudomonadati</taxon>
        <taxon>Pseudomonadota</taxon>
        <taxon>Alphaproteobacteria</taxon>
        <taxon>Sphingomonadales</taxon>
        <taxon>Sphingomonadaceae</taxon>
        <taxon>Blastomonas</taxon>
    </lineage>
</organism>
<dbReference type="RefSeq" id="WP_188514300.1">
    <property type="nucleotide sequence ID" value="NZ_BMGD01000003.1"/>
</dbReference>
<comment type="caution">
    <text evidence="1">The sequence shown here is derived from an EMBL/GenBank/DDBJ whole genome shotgun (WGS) entry which is preliminary data.</text>
</comment>
<protein>
    <recommendedName>
        <fullName evidence="3">Type II secretion system protein</fullName>
    </recommendedName>
</protein>
<dbReference type="EMBL" id="BMGD01000003">
    <property type="protein sequence ID" value="GGB65158.1"/>
    <property type="molecule type" value="Genomic_DNA"/>
</dbReference>
<keyword evidence="2" id="KW-1185">Reference proteome</keyword>